<proteinExistence type="evidence at transcript level"/>
<feature type="region of interest" description="Disordered" evidence="1">
    <location>
        <begin position="185"/>
        <end position="219"/>
    </location>
</feature>
<feature type="compositionally biased region" description="Low complexity" evidence="1">
    <location>
        <begin position="53"/>
        <end position="67"/>
    </location>
</feature>
<feature type="region of interest" description="Disordered" evidence="1">
    <location>
        <begin position="619"/>
        <end position="638"/>
    </location>
</feature>
<feature type="compositionally biased region" description="Polar residues" evidence="1">
    <location>
        <begin position="393"/>
        <end position="404"/>
    </location>
</feature>
<name>W8BB84_CERCA</name>
<dbReference type="AlphaFoldDB" id="W8BB84"/>
<feature type="compositionally biased region" description="Basic and acidic residues" evidence="1">
    <location>
        <begin position="200"/>
        <end position="211"/>
    </location>
</feature>
<protein>
    <submittedName>
        <fullName evidence="2">Uncharacterized protein</fullName>
    </submittedName>
</protein>
<feature type="region of interest" description="Disordered" evidence="1">
    <location>
        <begin position="1"/>
        <end position="108"/>
    </location>
</feature>
<evidence type="ECO:0000256" key="1">
    <source>
        <dbReference type="SAM" id="MobiDB-lite"/>
    </source>
</evidence>
<reference evidence="2" key="1">
    <citation type="submission" date="2013-07" db="EMBL/GenBank/DDBJ databases">
        <authorList>
            <person name="Geib S."/>
        </authorList>
    </citation>
    <scope>NUCLEOTIDE SEQUENCE</scope>
</reference>
<feature type="compositionally biased region" description="Polar residues" evidence="1">
    <location>
        <begin position="32"/>
        <end position="52"/>
    </location>
</feature>
<accession>W8BB84</accession>
<dbReference type="EMBL" id="GAMC01016153">
    <property type="protein sequence ID" value="JAB90402.1"/>
    <property type="molecule type" value="mRNA"/>
</dbReference>
<sequence>MNKTTTKNNNKSKNNYCKQVSASEASIKCPQLLTQSMASNSTGRGTETSALGSTDSTSETVPTTTISHQLPNSTTAASAQRVRTKSASAARKSPQASTAHKSKMTATIAGSASEHTVGCVPTDAFPSAPTPSTTLSAVCADPNEYCKVIDTVKHKSAQGDELPAWSCVVEYARIIDVGFPPHSALSTSDKRATATAPAGDVKRRTTKKTADPKIATTTSKHTASSALALTVTRQTHTRTPAIVSVASATCALRQLTKEKTNITSTTITTTTTVATTTNTSTAASATVMAGEAAHSFATTTRRPVHSASARLTSTSSARISSTASQVEGVALTATVDTKSKFTENKCPLGVLTNVSNQRKVEANSTIPATEQQRKLVNSNNSISSESNNKQSKRNSTSVSTNRVPSNEWPPTEVSSVSTEYDPAYKTSAHADTTTTNSRSKDTVSTVNLAARKAKLKSDFFKIFQVHELVSPHSKQTTSLTDICGAVKTQRISCKDFCKAQSAKIDKSSPRANQQSAYTAAEGLPRIDVQPVEVDSLVAQRRLALTQKFEQHSTPKSSYRSHKHQLIGAVKVEDLVQRFERQTTKVKRKRMIVQPQKTCEHTDIDMLNLKPDTLELRNSPISDEGCNLGQSPYSSDSEDTTEIAKGRARNAVEHIKRKGKVVRTASSDSAVDLDVDECMDTAPAQPPVGAAAGNQQRRMTLTVTDLPLRPALLPLAEPTALPDTTLIELPPKALCNPPPEPVAVPSKVLLEERVVELPEDPRTLAPSLPCSRRESAQSCASDTMPTEFPVGKRFVRTPSVVVSDYSDEILCGITLEEIEYLRAQRMRRRHSSLDTANEGEGECDVSASSSCSNLYYCGSTISALDGAECYVNGIRTALERKASDCSTCSVSADEETFTIHEDPQAESKDISELLAAQHLDAKPTTGKKVGLVVPIGESLSEKINY</sequence>
<feature type="compositionally biased region" description="Polar residues" evidence="1">
    <location>
        <begin position="362"/>
        <end position="376"/>
    </location>
</feature>
<dbReference type="OrthoDB" id="8036166at2759"/>
<feature type="region of interest" description="Disordered" evidence="1">
    <location>
        <begin position="362"/>
        <end position="419"/>
    </location>
</feature>
<feature type="compositionally biased region" description="Low complexity" evidence="1">
    <location>
        <begin position="377"/>
        <end position="388"/>
    </location>
</feature>
<evidence type="ECO:0000313" key="2">
    <source>
        <dbReference type="EMBL" id="JAB90401.1"/>
    </source>
</evidence>
<feature type="compositionally biased region" description="Polar residues" evidence="1">
    <location>
        <begin position="94"/>
        <end position="108"/>
    </location>
</feature>
<feature type="compositionally biased region" description="Polar residues" evidence="1">
    <location>
        <begin position="68"/>
        <end position="78"/>
    </location>
</feature>
<reference evidence="2" key="2">
    <citation type="journal article" date="2014" name="BMC Genomics">
        <title>A genomic perspective to assessing quality of mass-reared SIT flies used in Mediterranean fruit fly (Ceratitis capitata) eradication in California.</title>
        <authorList>
            <person name="Calla B."/>
            <person name="Hall B."/>
            <person name="Hou S."/>
            <person name="Geib S.M."/>
        </authorList>
    </citation>
    <scope>NUCLEOTIDE SEQUENCE</scope>
</reference>
<dbReference type="EMBL" id="GAMC01016154">
    <property type="protein sequence ID" value="JAB90401.1"/>
    <property type="molecule type" value="mRNA"/>
</dbReference>
<feature type="compositionally biased region" description="Low complexity" evidence="1">
    <location>
        <begin position="1"/>
        <end position="15"/>
    </location>
</feature>
<organism evidence="2">
    <name type="scientific">Ceratitis capitata</name>
    <name type="common">Mediterranean fruit fly</name>
    <name type="synonym">Tephritis capitata</name>
    <dbReference type="NCBI Taxonomy" id="7213"/>
    <lineage>
        <taxon>Eukaryota</taxon>
        <taxon>Metazoa</taxon>
        <taxon>Ecdysozoa</taxon>
        <taxon>Arthropoda</taxon>
        <taxon>Hexapoda</taxon>
        <taxon>Insecta</taxon>
        <taxon>Pterygota</taxon>
        <taxon>Neoptera</taxon>
        <taxon>Endopterygota</taxon>
        <taxon>Diptera</taxon>
        <taxon>Brachycera</taxon>
        <taxon>Muscomorpha</taxon>
        <taxon>Tephritoidea</taxon>
        <taxon>Tephritidae</taxon>
        <taxon>Ceratitis</taxon>
        <taxon>Ceratitis</taxon>
    </lineage>
</organism>